<keyword evidence="3" id="KW-1185">Reference proteome</keyword>
<dbReference type="AlphaFoldDB" id="A0A1C3E5B2"/>
<dbReference type="EMBL" id="LYDR01000152">
    <property type="protein sequence ID" value="ODA28445.1"/>
    <property type="molecule type" value="Genomic_DNA"/>
</dbReference>
<comment type="caution">
    <text evidence="2">The sequence shown here is derived from an EMBL/GenBank/DDBJ whole genome shotgun (WGS) entry which is preliminary data.</text>
</comment>
<dbReference type="RefSeq" id="WP_068851524.1">
    <property type="nucleotide sequence ID" value="NZ_LYDR01000152.1"/>
</dbReference>
<organism evidence="2 3">
    <name type="scientific">Planctopirus hydrillae</name>
    <dbReference type="NCBI Taxonomy" id="1841610"/>
    <lineage>
        <taxon>Bacteria</taxon>
        <taxon>Pseudomonadati</taxon>
        <taxon>Planctomycetota</taxon>
        <taxon>Planctomycetia</taxon>
        <taxon>Planctomycetales</taxon>
        <taxon>Planctomycetaceae</taxon>
        <taxon>Planctopirus</taxon>
    </lineage>
</organism>
<feature type="signal peptide" evidence="1">
    <location>
        <begin position="1"/>
        <end position="32"/>
    </location>
</feature>
<dbReference type="Proteomes" id="UP000094828">
    <property type="component" value="Unassembled WGS sequence"/>
</dbReference>
<feature type="chain" id="PRO_5008672787" evidence="1">
    <location>
        <begin position="33"/>
        <end position="580"/>
    </location>
</feature>
<sequence length="580" mass="63439">MLQIQLGKWSTKCFSALALGASLLAATMVTRADEPRITFVQPGADRLREDLKYLVNLAPTPALKKEWENLDATLESFLAGVDGKTPIRVDVILGDKELIYQLNFPTTKLEGRDGFLDNVASFGYTVKKNAAGHYDLTEQGASKRKYFLRANGKYAMLSQRLQDIPANAPDPGKLAQNLLSGSQDIVADLKNDPATITQRQADFTKLRVELEAAVKFKRDEAKEVFELRKLGTNHQLAELERFIVQSEHLQATWTTDIEAGKGSGTLLLTALPGTELEKSIALLGTKPSAFSAIKLHDQPVISGKTCFELDDMRQKHLIEFYPVMNAAIGVNIENRPNLTAEGKAAANEFSKTLFALLTDGVSLGVVDSYVDLHAVEGNVHNMTCGILAKETSTVPALLALMPKIRDDWKYEADVAEHNGVKIHKLTFPARRLEGFQSIFGKDQSDLYIGVGKEIVWGAAGKGGLDELKAAIDQQASGEKTVSPVVLSGTVKFGPTVQLLEIFRGNTPVSKTGKSKAELDRIKKIENLRKLAVDAFASGDDLLTFSLERKDKEVVGQLNANQGILRYVGSVIANFSKEALR</sequence>
<reference evidence="2 3" key="1">
    <citation type="submission" date="2016-05" db="EMBL/GenBank/DDBJ databases">
        <title>Genomic and physiological characterization of Planctopirus sp. isolated from fresh water lake.</title>
        <authorList>
            <person name="Subhash Y."/>
            <person name="Ramana C."/>
        </authorList>
    </citation>
    <scope>NUCLEOTIDE SEQUENCE [LARGE SCALE GENOMIC DNA]</scope>
    <source>
        <strain evidence="2 3">JC280</strain>
    </source>
</reference>
<name>A0A1C3E5B2_9PLAN</name>
<evidence type="ECO:0000313" key="2">
    <source>
        <dbReference type="EMBL" id="ODA28445.1"/>
    </source>
</evidence>
<evidence type="ECO:0000256" key="1">
    <source>
        <dbReference type="SAM" id="SignalP"/>
    </source>
</evidence>
<protein>
    <submittedName>
        <fullName evidence="2">Uncharacterized protein</fullName>
    </submittedName>
</protein>
<gene>
    <name evidence="2" type="ORF">A6X21_12030</name>
</gene>
<dbReference type="OrthoDB" id="207789at2"/>
<proteinExistence type="predicted"/>
<keyword evidence="1" id="KW-0732">Signal</keyword>
<evidence type="ECO:0000313" key="3">
    <source>
        <dbReference type="Proteomes" id="UP000094828"/>
    </source>
</evidence>
<accession>A0A1C3E5B2</accession>